<feature type="transmembrane region" description="Helical" evidence="1">
    <location>
        <begin position="73"/>
        <end position="89"/>
    </location>
</feature>
<accession>A0A7S1ZVJ4</accession>
<evidence type="ECO:0000313" key="2">
    <source>
        <dbReference type="EMBL" id="CAD9350395.1"/>
    </source>
</evidence>
<keyword evidence="1" id="KW-0472">Membrane</keyword>
<dbReference type="AlphaFoldDB" id="A0A7S1ZVJ4"/>
<name>A0A7S1ZVJ4_9STRA</name>
<evidence type="ECO:0000256" key="1">
    <source>
        <dbReference type="SAM" id="Phobius"/>
    </source>
</evidence>
<dbReference type="EMBL" id="HBGN01033173">
    <property type="protein sequence ID" value="CAD9350395.1"/>
    <property type="molecule type" value="Transcribed_RNA"/>
</dbReference>
<feature type="transmembrane region" description="Helical" evidence="1">
    <location>
        <begin position="96"/>
        <end position="113"/>
    </location>
</feature>
<protein>
    <submittedName>
        <fullName evidence="2">Uncharacterized protein</fullName>
    </submittedName>
</protein>
<sequence>MKDYDFVSPCPKVEYIYDQKNECCHKCRLTFYLVEGGISKWVGILVPMLLVFVLDVVNVFYNDTKNGDTLSTSATLALTAVFLLPNILSKAYRPKIIATNMVYILLVFIGLALSSVTREMQSSKIAAYTGVALFGFSFIIPIVSFLKFSKYKQSILDEEKSFMKNDLKHDKFKHDVHDYKEYFQSMKDVMEGQCKLYKIIGDEFGAECL</sequence>
<proteinExistence type="predicted"/>
<keyword evidence="1" id="KW-0812">Transmembrane</keyword>
<gene>
    <name evidence="2" type="ORF">DBRI1063_LOCUS21431</name>
</gene>
<feature type="transmembrane region" description="Helical" evidence="1">
    <location>
        <begin position="125"/>
        <end position="146"/>
    </location>
</feature>
<organism evidence="2">
    <name type="scientific">Ditylum brightwellii</name>
    <dbReference type="NCBI Taxonomy" id="49249"/>
    <lineage>
        <taxon>Eukaryota</taxon>
        <taxon>Sar</taxon>
        <taxon>Stramenopiles</taxon>
        <taxon>Ochrophyta</taxon>
        <taxon>Bacillariophyta</taxon>
        <taxon>Mediophyceae</taxon>
        <taxon>Lithodesmiophycidae</taxon>
        <taxon>Lithodesmiales</taxon>
        <taxon>Lithodesmiaceae</taxon>
        <taxon>Ditylum</taxon>
    </lineage>
</organism>
<keyword evidence="1" id="KW-1133">Transmembrane helix</keyword>
<feature type="transmembrane region" description="Helical" evidence="1">
    <location>
        <begin position="41"/>
        <end position="61"/>
    </location>
</feature>
<reference evidence="2" key="1">
    <citation type="submission" date="2021-01" db="EMBL/GenBank/DDBJ databases">
        <authorList>
            <person name="Corre E."/>
            <person name="Pelletier E."/>
            <person name="Niang G."/>
            <person name="Scheremetjew M."/>
            <person name="Finn R."/>
            <person name="Kale V."/>
            <person name="Holt S."/>
            <person name="Cochrane G."/>
            <person name="Meng A."/>
            <person name="Brown T."/>
            <person name="Cohen L."/>
        </authorList>
    </citation>
    <scope>NUCLEOTIDE SEQUENCE</scope>
    <source>
        <strain evidence="2">Pop2</strain>
    </source>
</reference>